<dbReference type="AlphaFoldDB" id="A0A0U5BRY4"/>
<accession>A0A0U5BRY4</accession>
<evidence type="ECO:0000259" key="1">
    <source>
        <dbReference type="Pfam" id="PF07883"/>
    </source>
</evidence>
<evidence type="ECO:0000313" key="3">
    <source>
        <dbReference type="Proteomes" id="UP000218965"/>
    </source>
</evidence>
<reference evidence="2 3" key="2">
    <citation type="submission" date="2016-01" db="EMBL/GenBank/DDBJ databases">
        <title>Microcella alkaliphila JAM AC0309 whole genome shotgun sequence.</title>
        <authorList>
            <person name="Kurata A."/>
            <person name="Hirose Y."/>
            <person name="Kishimoto N."/>
            <person name="Kobayashi T."/>
        </authorList>
    </citation>
    <scope>NUCLEOTIDE SEQUENCE [LARGE SCALE GENOMIC DNA]</scope>
    <source>
        <strain evidence="2 3">JAM AC0309</strain>
    </source>
</reference>
<evidence type="ECO:0000313" key="2">
    <source>
        <dbReference type="EMBL" id="BAU33468.1"/>
    </source>
</evidence>
<protein>
    <recommendedName>
        <fullName evidence="1">Cupin type-2 domain-containing protein</fullName>
    </recommendedName>
</protein>
<dbReference type="Proteomes" id="UP000218965">
    <property type="component" value="Chromosome"/>
</dbReference>
<dbReference type="RefSeq" id="WP_231923958.1">
    <property type="nucleotide sequence ID" value="NZ_AP017315.1"/>
</dbReference>
<dbReference type="KEGG" id="malk:MalAC0309_2633"/>
<name>A0A0U5BRY4_9MICO</name>
<dbReference type="InterPro" id="IPR014710">
    <property type="entry name" value="RmlC-like_jellyroll"/>
</dbReference>
<organism evidence="2 3">
    <name type="scientific">Microcella alkaliphila</name>
    <dbReference type="NCBI Taxonomy" id="279828"/>
    <lineage>
        <taxon>Bacteria</taxon>
        <taxon>Bacillati</taxon>
        <taxon>Actinomycetota</taxon>
        <taxon>Actinomycetes</taxon>
        <taxon>Micrococcales</taxon>
        <taxon>Microbacteriaceae</taxon>
        <taxon>Microcella</taxon>
    </lineage>
</organism>
<gene>
    <name evidence="2" type="ORF">MalAC0309_2633</name>
</gene>
<dbReference type="Gene3D" id="2.60.120.10">
    <property type="entry name" value="Jelly Rolls"/>
    <property type="match status" value="1"/>
</dbReference>
<feature type="domain" description="Cupin type-2" evidence="1">
    <location>
        <begin position="53"/>
        <end position="98"/>
    </location>
</feature>
<sequence>MSQGDAQIDFYPATQAPIFRENWPRMRSHAIVPRSKEGWIDPVISEWSLEGAAWEDFHPHAEYNYVLEGELHISVDGEEVVLQVGDSATVPAGKLGRYWAPKFARMLTVYGPNPDGEESTDFKYEEL</sequence>
<dbReference type="InterPro" id="IPR013096">
    <property type="entry name" value="Cupin_2"/>
</dbReference>
<reference evidence="3" key="1">
    <citation type="submission" date="2015-12" db="EMBL/GenBank/DDBJ databases">
        <authorList>
            <person name="Shamseldin A."/>
            <person name="Moawad H."/>
            <person name="Abd El-Rahim W.M."/>
            <person name="Sadowsky M.J."/>
        </authorList>
    </citation>
    <scope>NUCLEOTIDE SEQUENCE [LARGE SCALE GENOMIC DNA]</scope>
    <source>
        <strain evidence="3">JAM AC0309</strain>
    </source>
</reference>
<dbReference type="InterPro" id="IPR011051">
    <property type="entry name" value="RmlC_Cupin_sf"/>
</dbReference>
<dbReference type="EMBL" id="AP017315">
    <property type="protein sequence ID" value="BAU33468.1"/>
    <property type="molecule type" value="Genomic_DNA"/>
</dbReference>
<proteinExistence type="predicted"/>
<dbReference type="SUPFAM" id="SSF51182">
    <property type="entry name" value="RmlC-like cupins"/>
    <property type="match status" value="1"/>
</dbReference>
<dbReference type="Pfam" id="PF07883">
    <property type="entry name" value="Cupin_2"/>
    <property type="match status" value="1"/>
</dbReference>